<evidence type="ECO:0000256" key="10">
    <source>
        <dbReference type="ARBA" id="ARBA00022833"/>
    </source>
</evidence>
<dbReference type="EMBL" id="NVUK01000008">
    <property type="protein sequence ID" value="PCI78189.1"/>
    <property type="molecule type" value="Genomic_DNA"/>
</dbReference>
<comment type="subcellular location">
    <subcellularLocation>
        <location evidence="2 16">Cytoplasm</location>
    </subcellularLocation>
</comment>
<dbReference type="InterPro" id="IPR009080">
    <property type="entry name" value="tRNAsynth_Ia_anticodon-bd"/>
</dbReference>
<keyword evidence="10 16" id="KW-0862">Zinc</keyword>
<feature type="domain" description="TRNA-binding" evidence="17">
    <location>
        <begin position="586"/>
        <end position="687"/>
    </location>
</feature>
<dbReference type="GO" id="GO:0005829">
    <property type="term" value="C:cytosol"/>
    <property type="evidence" value="ECO:0007669"/>
    <property type="project" value="TreeGrafter"/>
</dbReference>
<keyword evidence="5 16" id="KW-0963">Cytoplasm</keyword>
<keyword evidence="14 16" id="KW-0030">Aminoacyl-tRNA synthetase</keyword>
<dbReference type="CDD" id="cd07957">
    <property type="entry name" value="Anticodon_Ia_Met"/>
    <property type="match status" value="1"/>
</dbReference>
<proteinExistence type="inferred from homology"/>
<feature type="short sequence motif" description="'HIGH' region" evidence="16">
    <location>
        <begin position="13"/>
        <end position="23"/>
    </location>
</feature>
<dbReference type="CDD" id="cd02800">
    <property type="entry name" value="tRNA_bind_EcMetRS_like"/>
    <property type="match status" value="1"/>
</dbReference>
<dbReference type="Gene3D" id="2.20.28.20">
    <property type="entry name" value="Methionyl-tRNA synthetase, Zn-domain"/>
    <property type="match status" value="1"/>
</dbReference>
<dbReference type="InterPro" id="IPR012340">
    <property type="entry name" value="NA-bd_OB-fold"/>
</dbReference>
<reference evidence="19" key="1">
    <citation type="submission" date="2017-08" db="EMBL/GenBank/DDBJ databases">
        <title>A dynamic microbial community with high functional redundancy inhabits the cold, oxic subseafloor aquifer.</title>
        <authorList>
            <person name="Tully B.J."/>
            <person name="Wheat C.G."/>
            <person name="Glazer B.T."/>
            <person name="Huber J.A."/>
        </authorList>
    </citation>
    <scope>NUCLEOTIDE SEQUENCE [LARGE SCALE GENOMIC DNA]</scope>
</reference>
<evidence type="ECO:0000256" key="3">
    <source>
        <dbReference type="ARBA" id="ARBA00008258"/>
    </source>
</evidence>
<dbReference type="SUPFAM" id="SSF47323">
    <property type="entry name" value="Anticodon-binding domain of a subclass of class I aminoacyl-tRNA synthetases"/>
    <property type="match status" value="1"/>
</dbReference>
<dbReference type="GO" id="GO:0006431">
    <property type="term" value="P:methionyl-tRNA aminoacylation"/>
    <property type="evidence" value="ECO:0007669"/>
    <property type="project" value="UniProtKB-UniRule"/>
</dbReference>
<evidence type="ECO:0000256" key="9">
    <source>
        <dbReference type="ARBA" id="ARBA00022741"/>
    </source>
</evidence>
<dbReference type="SUPFAM" id="SSF52374">
    <property type="entry name" value="Nucleotidylyl transferase"/>
    <property type="match status" value="1"/>
</dbReference>
<dbReference type="InterPro" id="IPR014729">
    <property type="entry name" value="Rossmann-like_a/b/a_fold"/>
</dbReference>
<dbReference type="Gene3D" id="2.40.50.140">
    <property type="entry name" value="Nucleic acid-binding proteins"/>
    <property type="match status" value="1"/>
</dbReference>
<feature type="binding site" evidence="16">
    <location>
        <position position="337"/>
    </location>
    <ligand>
        <name>ATP</name>
        <dbReference type="ChEBI" id="CHEBI:30616"/>
    </ligand>
</feature>
<dbReference type="Pfam" id="PF09334">
    <property type="entry name" value="tRNA-synt_1g"/>
    <property type="match status" value="1"/>
</dbReference>
<feature type="binding site" evidence="16">
    <location>
        <position position="148"/>
    </location>
    <ligand>
        <name>Zn(2+)</name>
        <dbReference type="ChEBI" id="CHEBI:29105"/>
    </ligand>
</feature>
<dbReference type="InterPro" id="IPR033911">
    <property type="entry name" value="MetRS_core"/>
</dbReference>
<evidence type="ECO:0000256" key="4">
    <source>
        <dbReference type="ARBA" id="ARBA00011738"/>
    </source>
</evidence>
<evidence type="ECO:0000256" key="15">
    <source>
        <dbReference type="ARBA" id="ARBA00047364"/>
    </source>
</evidence>
<evidence type="ECO:0000256" key="12">
    <source>
        <dbReference type="ARBA" id="ARBA00022884"/>
    </source>
</evidence>
<dbReference type="HAMAP" id="MF_00098">
    <property type="entry name" value="Met_tRNA_synth_type1"/>
    <property type="match status" value="1"/>
</dbReference>
<evidence type="ECO:0000256" key="6">
    <source>
        <dbReference type="ARBA" id="ARBA00022555"/>
    </source>
</evidence>
<dbReference type="Pfam" id="PF19303">
    <property type="entry name" value="Anticodon_3"/>
    <property type="match status" value="1"/>
</dbReference>
<dbReference type="InterPro" id="IPR041872">
    <property type="entry name" value="Anticodon_Met"/>
</dbReference>
<name>A0A2A4X7U0_UNCAE</name>
<keyword evidence="13 16" id="KW-0648">Protein biosynthesis</keyword>
<dbReference type="NCBIfam" id="TIGR00399">
    <property type="entry name" value="metG_C_term"/>
    <property type="match status" value="1"/>
</dbReference>
<comment type="catalytic activity">
    <reaction evidence="15 16">
        <text>tRNA(Met) + L-methionine + ATP = L-methionyl-tRNA(Met) + AMP + diphosphate</text>
        <dbReference type="Rhea" id="RHEA:13481"/>
        <dbReference type="Rhea" id="RHEA-COMP:9667"/>
        <dbReference type="Rhea" id="RHEA-COMP:9698"/>
        <dbReference type="ChEBI" id="CHEBI:30616"/>
        <dbReference type="ChEBI" id="CHEBI:33019"/>
        <dbReference type="ChEBI" id="CHEBI:57844"/>
        <dbReference type="ChEBI" id="CHEBI:78442"/>
        <dbReference type="ChEBI" id="CHEBI:78530"/>
        <dbReference type="ChEBI" id="CHEBI:456215"/>
        <dbReference type="EC" id="6.1.1.10"/>
    </reaction>
</comment>
<comment type="function">
    <text evidence="1 16">Is required not only for elongation of protein synthesis but also for the initiation of all mRNA translation through initiator tRNA(fMet) aminoacylation.</text>
</comment>
<dbReference type="PRINTS" id="PR01041">
    <property type="entry name" value="TRNASYNTHMET"/>
</dbReference>
<feature type="binding site" evidence="16">
    <location>
        <position position="158"/>
    </location>
    <ligand>
        <name>Zn(2+)</name>
        <dbReference type="ChEBI" id="CHEBI:29105"/>
    </ligand>
</feature>
<dbReference type="Pfam" id="PF01588">
    <property type="entry name" value="tRNA_bind"/>
    <property type="match status" value="1"/>
</dbReference>
<evidence type="ECO:0000256" key="7">
    <source>
        <dbReference type="ARBA" id="ARBA00022598"/>
    </source>
</evidence>
<dbReference type="InterPro" id="IPR002547">
    <property type="entry name" value="tRNA-bd_dom"/>
</dbReference>
<dbReference type="PROSITE" id="PS50886">
    <property type="entry name" value="TRBD"/>
    <property type="match status" value="1"/>
</dbReference>
<evidence type="ECO:0000313" key="19">
    <source>
        <dbReference type="Proteomes" id="UP000218775"/>
    </source>
</evidence>
<dbReference type="Gene3D" id="3.40.50.620">
    <property type="entry name" value="HUPs"/>
    <property type="match status" value="1"/>
</dbReference>
<accession>A0A2A4X7U0</accession>
<evidence type="ECO:0000256" key="1">
    <source>
        <dbReference type="ARBA" id="ARBA00003314"/>
    </source>
</evidence>
<evidence type="ECO:0000256" key="16">
    <source>
        <dbReference type="HAMAP-Rule" id="MF_00098"/>
    </source>
</evidence>
<comment type="cofactor">
    <cofactor evidence="16">
        <name>Zn(2+)</name>
        <dbReference type="ChEBI" id="CHEBI:29105"/>
    </cofactor>
    <text evidence="16">Binds 1 zinc ion per subunit.</text>
</comment>
<dbReference type="InterPro" id="IPR014758">
    <property type="entry name" value="Met-tRNA_synth"/>
</dbReference>
<keyword evidence="7 16" id="KW-0436">Ligase</keyword>
<dbReference type="Gene3D" id="1.10.730.10">
    <property type="entry name" value="Isoleucyl-tRNA Synthetase, Domain 1"/>
    <property type="match status" value="1"/>
</dbReference>
<comment type="subunit">
    <text evidence="4 16">Homodimer.</text>
</comment>
<dbReference type="InterPro" id="IPR023458">
    <property type="entry name" value="Met-tRNA_ligase_1"/>
</dbReference>
<evidence type="ECO:0000313" key="18">
    <source>
        <dbReference type="EMBL" id="PCI78189.1"/>
    </source>
</evidence>
<keyword evidence="8 16" id="KW-0479">Metal-binding</keyword>
<evidence type="ECO:0000256" key="11">
    <source>
        <dbReference type="ARBA" id="ARBA00022840"/>
    </source>
</evidence>
<feature type="binding site" evidence="16">
    <location>
        <position position="161"/>
    </location>
    <ligand>
        <name>Zn(2+)</name>
        <dbReference type="ChEBI" id="CHEBI:29105"/>
    </ligand>
</feature>
<keyword evidence="9 16" id="KW-0547">Nucleotide-binding</keyword>
<dbReference type="InterPro" id="IPR029038">
    <property type="entry name" value="MetRS_Zn"/>
</dbReference>
<feature type="short sequence motif" description="'KMSKS' region" evidence="16">
    <location>
        <begin position="334"/>
        <end position="338"/>
    </location>
</feature>
<comment type="similarity">
    <text evidence="3 16">Belongs to the class-I aminoacyl-tRNA synthetase family. MetG type 1 subfamily.</text>
</comment>
<dbReference type="NCBIfam" id="TIGR00398">
    <property type="entry name" value="metG"/>
    <property type="match status" value="1"/>
</dbReference>
<dbReference type="Proteomes" id="UP000218775">
    <property type="component" value="Unassembled WGS sequence"/>
</dbReference>
<dbReference type="GO" id="GO:0005524">
    <property type="term" value="F:ATP binding"/>
    <property type="evidence" value="ECO:0007669"/>
    <property type="project" value="UniProtKB-UniRule"/>
</dbReference>
<keyword evidence="6 16" id="KW-0820">tRNA-binding</keyword>
<dbReference type="PANTHER" id="PTHR45765">
    <property type="entry name" value="METHIONINE--TRNA LIGASE"/>
    <property type="match status" value="1"/>
</dbReference>
<dbReference type="GO" id="GO:0000049">
    <property type="term" value="F:tRNA binding"/>
    <property type="evidence" value="ECO:0007669"/>
    <property type="project" value="UniProtKB-UniRule"/>
</dbReference>
<dbReference type="InterPro" id="IPR004495">
    <property type="entry name" value="Met-tRNA-synth_bsu_C"/>
</dbReference>
<dbReference type="CDD" id="cd00814">
    <property type="entry name" value="MetRS_core"/>
    <property type="match status" value="1"/>
</dbReference>
<sequence>MSQEKVLITAALPYANGALHFGHMAGAYLPADVHSRYKRLKGADVLFICGSDEYGVAIVLSAQKAGRSPKEHVDIFHGVNKALFNQLDIAFDHYGRTTCEGHASNAVAFFKDLDENGYIEKKETQQLFDARNNQFLADRYVKGECPKCGYLEARGDECPSCGANFESTDLKKPVSAVSGEGLVLKSTTHWFLRFDLFKDKLKEWIGKKPWKSNVIAFAENYIDELKERAITRDSDWGIPLPIQESEGKVLYVWFDAPIGYISIAQDWAKNVKGDADLWKKYWLDESTRYVQFIGKDNIPFHAIFFPAMVMGQNQPYKLVDDLPANEFLNLEGKKFSKSDNWMIDLDSFVAKFGSDQVRYALIANAPENQDSDFTLEDFQTRVNAELLGKFGNLANRVLVFCQKQFGSVPPPCGKLSDEDKLFLTTIKEIIAKIEQYYCAYELRKAVGAIMELASCGNSYFDSKRPWEGIKKHELTEKMETTLSLCHYLLGVLAMVSIPIIPKTCQKLWSMLGHSDLIQERDWDVVVDYQNHEKPDLGYVEVLFEKIEDEVIAMEKEKLSAILSEAKPVSTVISEPVSLKETIEFPDFTKIDLRVAQILTVEKVKKSKKLLRIEVDLGFEKRQVVSGIALFYPDEQELVGKKVVVVANLKPVKLMGVESQGMILATGSGNAVKVLMAADDAEIGSEVS</sequence>
<gene>
    <name evidence="16" type="primary">metG</name>
    <name evidence="18" type="ORF">COB21_01605</name>
</gene>
<comment type="caution">
    <text evidence="18">The sequence shown here is derived from an EMBL/GenBank/DDBJ whole genome shotgun (WGS) entry which is preliminary data.</text>
</comment>
<evidence type="ECO:0000259" key="17">
    <source>
        <dbReference type="PROSITE" id="PS50886"/>
    </source>
</evidence>
<dbReference type="PANTHER" id="PTHR45765:SF1">
    <property type="entry name" value="METHIONINE--TRNA LIGASE, CYTOPLASMIC"/>
    <property type="match status" value="1"/>
</dbReference>
<dbReference type="SUPFAM" id="SSF57770">
    <property type="entry name" value="Methionyl-tRNA synthetase (MetRS), Zn-domain"/>
    <property type="match status" value="1"/>
</dbReference>
<evidence type="ECO:0000256" key="5">
    <source>
        <dbReference type="ARBA" id="ARBA00022490"/>
    </source>
</evidence>
<protein>
    <recommendedName>
        <fullName evidence="16">Methionine--tRNA ligase</fullName>
        <ecNumber evidence="16">6.1.1.10</ecNumber>
    </recommendedName>
    <alternativeName>
        <fullName evidence="16">Methionyl-tRNA synthetase</fullName>
        <shortName evidence="16">MetRS</shortName>
    </alternativeName>
</protein>
<dbReference type="SUPFAM" id="SSF50249">
    <property type="entry name" value="Nucleic acid-binding proteins"/>
    <property type="match status" value="1"/>
</dbReference>
<evidence type="ECO:0000256" key="2">
    <source>
        <dbReference type="ARBA" id="ARBA00004496"/>
    </source>
</evidence>
<organism evidence="18 19">
    <name type="scientific">Aerophobetes bacterium</name>
    <dbReference type="NCBI Taxonomy" id="2030807"/>
    <lineage>
        <taxon>Bacteria</taxon>
        <taxon>Candidatus Aerophobota</taxon>
    </lineage>
</organism>
<keyword evidence="12 16" id="KW-0694">RNA-binding</keyword>
<evidence type="ECO:0000256" key="13">
    <source>
        <dbReference type="ARBA" id="ARBA00022917"/>
    </source>
</evidence>
<dbReference type="GO" id="GO:0004825">
    <property type="term" value="F:methionine-tRNA ligase activity"/>
    <property type="evidence" value="ECO:0007669"/>
    <property type="project" value="UniProtKB-UniRule"/>
</dbReference>
<evidence type="ECO:0000256" key="8">
    <source>
        <dbReference type="ARBA" id="ARBA00022723"/>
    </source>
</evidence>
<dbReference type="FunFam" id="2.40.50.140:FF:000042">
    <property type="entry name" value="Methionine--tRNA ligase"/>
    <property type="match status" value="1"/>
</dbReference>
<dbReference type="EC" id="6.1.1.10" evidence="16"/>
<keyword evidence="11 16" id="KW-0067">ATP-binding</keyword>
<dbReference type="InterPro" id="IPR015413">
    <property type="entry name" value="Methionyl/Leucyl_tRNA_Synth"/>
</dbReference>
<dbReference type="AlphaFoldDB" id="A0A2A4X7U0"/>
<evidence type="ECO:0000256" key="14">
    <source>
        <dbReference type="ARBA" id="ARBA00023146"/>
    </source>
</evidence>
<dbReference type="GO" id="GO:0046872">
    <property type="term" value="F:metal ion binding"/>
    <property type="evidence" value="ECO:0007669"/>
    <property type="project" value="UniProtKB-KW"/>
</dbReference>
<dbReference type="NCBIfam" id="NF001100">
    <property type="entry name" value="PRK00133.1"/>
    <property type="match status" value="1"/>
</dbReference>
<feature type="binding site" evidence="16">
    <location>
        <position position="145"/>
    </location>
    <ligand>
        <name>Zn(2+)</name>
        <dbReference type="ChEBI" id="CHEBI:29105"/>
    </ligand>
</feature>